<dbReference type="EMBL" id="CAMPGE010007830">
    <property type="protein sequence ID" value="CAI2366748.1"/>
    <property type="molecule type" value="Genomic_DNA"/>
</dbReference>
<evidence type="ECO:0000313" key="2">
    <source>
        <dbReference type="EMBL" id="CAI2366748.1"/>
    </source>
</evidence>
<protein>
    <submittedName>
        <fullName evidence="2">Uncharacterized protein</fullName>
    </submittedName>
</protein>
<gene>
    <name evidence="2" type="ORF">ECRASSUSDP1_LOCUS8022</name>
</gene>
<comment type="caution">
    <text evidence="2">The sequence shown here is derived from an EMBL/GenBank/DDBJ whole genome shotgun (WGS) entry which is preliminary data.</text>
</comment>
<dbReference type="AlphaFoldDB" id="A0AAD1XCG1"/>
<keyword evidence="1" id="KW-0812">Transmembrane</keyword>
<evidence type="ECO:0000313" key="3">
    <source>
        <dbReference type="Proteomes" id="UP001295684"/>
    </source>
</evidence>
<accession>A0AAD1XCG1</accession>
<feature type="transmembrane region" description="Helical" evidence="1">
    <location>
        <begin position="21"/>
        <end position="41"/>
    </location>
</feature>
<feature type="transmembrane region" description="Helical" evidence="1">
    <location>
        <begin position="47"/>
        <end position="70"/>
    </location>
</feature>
<sequence>MINDENDEEFIYTPKGKLSKILYIIHLVYFVIGVLMISLTFVQSTHLMGFIYGVILTILSGLLLICIKINSKSGKIRSRKHIFIALTAILGLFFLWVLVVFSIRLLNFIRSPRLKLVRPPSLEESIEAIQTTDISQQGFYTHYDSETGNIIGNLAFPTHNVYLSDVLFNLDKFVDCAGEGGNTRVQRKELGGNILSDPHLLVHVNTASNWLGLIQDRLLYLQTYETPTPTTWLCLNRITRAFFSTSPDCIQSLIECVIEASE</sequence>
<keyword evidence="1" id="KW-1133">Transmembrane helix</keyword>
<keyword evidence="3" id="KW-1185">Reference proteome</keyword>
<feature type="transmembrane region" description="Helical" evidence="1">
    <location>
        <begin position="82"/>
        <end position="106"/>
    </location>
</feature>
<dbReference type="Proteomes" id="UP001295684">
    <property type="component" value="Unassembled WGS sequence"/>
</dbReference>
<evidence type="ECO:0000256" key="1">
    <source>
        <dbReference type="SAM" id="Phobius"/>
    </source>
</evidence>
<keyword evidence="1" id="KW-0472">Membrane</keyword>
<reference evidence="2" key="1">
    <citation type="submission" date="2023-07" db="EMBL/GenBank/DDBJ databases">
        <authorList>
            <consortium name="AG Swart"/>
            <person name="Singh M."/>
            <person name="Singh A."/>
            <person name="Seah K."/>
            <person name="Emmerich C."/>
        </authorList>
    </citation>
    <scope>NUCLEOTIDE SEQUENCE</scope>
    <source>
        <strain evidence="2">DP1</strain>
    </source>
</reference>
<name>A0AAD1XCG1_EUPCR</name>
<proteinExistence type="predicted"/>
<organism evidence="2 3">
    <name type="scientific">Euplotes crassus</name>
    <dbReference type="NCBI Taxonomy" id="5936"/>
    <lineage>
        <taxon>Eukaryota</taxon>
        <taxon>Sar</taxon>
        <taxon>Alveolata</taxon>
        <taxon>Ciliophora</taxon>
        <taxon>Intramacronucleata</taxon>
        <taxon>Spirotrichea</taxon>
        <taxon>Hypotrichia</taxon>
        <taxon>Euplotida</taxon>
        <taxon>Euplotidae</taxon>
        <taxon>Moneuplotes</taxon>
    </lineage>
</organism>